<proteinExistence type="predicted"/>
<sequence length="367" mass="42018">MSDIYLEVNLHNLYYNLSKIKEQLNSDTMIMAVVKGNAYGHGSVEIAKALSGDVNYFGVGLLDEGVELRKNGLEQSIFLMGPTEEFDIVYENNITMSICSLNQLKKLIDWTENNKKTIKFHLKVETGMNRFGIDYDQLEEVKSLCEKATCAILEGVYSHFATTYKNNRSYVLGQKEKFDKYITFFNQHYSNLIYHISNSENTIDYKEAHYNMVRLGNALYGPCNSKKRIGLKKIADIRAKIIYSKSIKAGEHIGYGNSYKSKQDKTIGIVPMGFYCGMGLIKKPIGSKFGSVIIYYLKEIYRYLFRNKTVIFYKGKPLEILGRPNMQYTIVDITGIDDPDKIMVEIKISPIFVKENIKTTYISEVKS</sequence>
<evidence type="ECO:0000313" key="2">
    <source>
        <dbReference type="Proteomes" id="UP001374599"/>
    </source>
</evidence>
<evidence type="ECO:0000313" key="1">
    <source>
        <dbReference type="EMBL" id="GMQ65046.1"/>
    </source>
</evidence>
<dbReference type="Proteomes" id="UP001374599">
    <property type="component" value="Unassembled WGS sequence"/>
</dbReference>
<gene>
    <name evidence="1" type="primary">alr_2</name>
    <name evidence="1" type="ORF">AN2V17_42880</name>
</gene>
<name>A0ACB5URB2_9FIRM</name>
<protein>
    <submittedName>
        <fullName evidence="1">Alanine racemase</fullName>
    </submittedName>
</protein>
<keyword evidence="2" id="KW-1185">Reference proteome</keyword>
<accession>A0ACB5URB2</accession>
<organism evidence="1 2">
    <name type="scientific">Vallitalea maricola</name>
    <dbReference type="NCBI Taxonomy" id="3074433"/>
    <lineage>
        <taxon>Bacteria</taxon>
        <taxon>Bacillati</taxon>
        <taxon>Bacillota</taxon>
        <taxon>Clostridia</taxon>
        <taxon>Lachnospirales</taxon>
        <taxon>Vallitaleaceae</taxon>
        <taxon>Vallitalea</taxon>
    </lineage>
</organism>
<reference evidence="1" key="1">
    <citation type="submission" date="2023-09" db="EMBL/GenBank/DDBJ databases">
        <title>Vallitalea sediminicola and Vallitalea maricola sp. nov., anaerobic bacteria isolated from marine sediment.</title>
        <authorList>
            <person name="Hirano S."/>
            <person name="Maeda A."/>
            <person name="Terahara T."/>
            <person name="Mori K."/>
            <person name="Hamada M."/>
            <person name="Matsumoto R."/>
            <person name="Kobayashi T."/>
        </authorList>
    </citation>
    <scope>NUCLEOTIDE SEQUENCE</scope>
    <source>
        <strain evidence="1">AN17-2</strain>
    </source>
</reference>
<comment type="caution">
    <text evidence="1">The sequence shown here is derived from an EMBL/GenBank/DDBJ whole genome shotgun (WGS) entry which is preliminary data.</text>
</comment>
<dbReference type="EMBL" id="BTPU01000094">
    <property type="protein sequence ID" value="GMQ65046.1"/>
    <property type="molecule type" value="Genomic_DNA"/>
</dbReference>